<organism evidence="1 2">
    <name type="scientific">Volvox reticuliferus</name>
    <dbReference type="NCBI Taxonomy" id="1737510"/>
    <lineage>
        <taxon>Eukaryota</taxon>
        <taxon>Viridiplantae</taxon>
        <taxon>Chlorophyta</taxon>
        <taxon>core chlorophytes</taxon>
        <taxon>Chlorophyceae</taxon>
        <taxon>CS clade</taxon>
        <taxon>Chlamydomonadales</taxon>
        <taxon>Volvocaceae</taxon>
        <taxon>Volvox</taxon>
    </lineage>
</organism>
<gene>
    <name evidence="1" type="ORF">Vretifemale_11576</name>
</gene>
<protein>
    <submittedName>
        <fullName evidence="1">Uncharacterized protein</fullName>
    </submittedName>
</protein>
<dbReference type="OrthoDB" id="270720at2759"/>
<accession>A0A8J4FQ32</accession>
<comment type="caution">
    <text evidence="1">The sequence shown here is derived from an EMBL/GenBank/DDBJ whole genome shotgun (WGS) entry which is preliminary data.</text>
</comment>
<dbReference type="Proteomes" id="UP000747110">
    <property type="component" value="Unassembled WGS sequence"/>
</dbReference>
<dbReference type="PROSITE" id="PS51257">
    <property type="entry name" value="PROKAR_LIPOPROTEIN"/>
    <property type="match status" value="1"/>
</dbReference>
<keyword evidence="2" id="KW-1185">Reference proteome</keyword>
<evidence type="ECO:0000313" key="2">
    <source>
        <dbReference type="Proteomes" id="UP000747110"/>
    </source>
</evidence>
<dbReference type="AlphaFoldDB" id="A0A8J4FQ32"/>
<sequence length="109" mass="11937">MSDSRYISSTPSHLLCMSSCACAGTPISPSPNHTCSPAPLGTLLSHSPLYCCRIFNQRMVPKPFFLSFSHMPSYTSPLSYFITPEPFFVSLTQLPGEEFPGTTEADTHT</sequence>
<proteinExistence type="predicted"/>
<evidence type="ECO:0000313" key="1">
    <source>
        <dbReference type="EMBL" id="GIL82665.1"/>
    </source>
</evidence>
<dbReference type="EMBL" id="BNCP01000025">
    <property type="protein sequence ID" value="GIL82665.1"/>
    <property type="molecule type" value="Genomic_DNA"/>
</dbReference>
<reference evidence="1" key="1">
    <citation type="journal article" date="2021" name="Proc. Natl. Acad. Sci. U.S.A.">
        <title>Three genomes in the algal genus Volvox reveal the fate of a haploid sex-determining region after a transition to homothallism.</title>
        <authorList>
            <person name="Yamamoto K."/>
            <person name="Hamaji T."/>
            <person name="Kawai-Toyooka H."/>
            <person name="Matsuzaki R."/>
            <person name="Takahashi F."/>
            <person name="Nishimura Y."/>
            <person name="Kawachi M."/>
            <person name="Noguchi H."/>
            <person name="Minakuchi Y."/>
            <person name="Umen J.G."/>
            <person name="Toyoda A."/>
            <person name="Nozaki H."/>
        </authorList>
    </citation>
    <scope>NUCLEOTIDE SEQUENCE</scope>
    <source>
        <strain evidence="1">NIES-3786</strain>
    </source>
</reference>
<name>A0A8J4FQ32_9CHLO</name>